<name>A0A0A9AD90_ARUDO</name>
<protein>
    <submittedName>
        <fullName evidence="2">Uncharacterized protein</fullName>
    </submittedName>
</protein>
<dbReference type="EMBL" id="GBRH01248829">
    <property type="protein sequence ID" value="JAD49066.1"/>
    <property type="molecule type" value="Transcribed_RNA"/>
</dbReference>
<feature type="region of interest" description="Disordered" evidence="1">
    <location>
        <begin position="329"/>
        <end position="371"/>
    </location>
</feature>
<dbReference type="AlphaFoldDB" id="A0A0A9AD90"/>
<organism evidence="2">
    <name type="scientific">Arundo donax</name>
    <name type="common">Giant reed</name>
    <name type="synonym">Donax arundinaceus</name>
    <dbReference type="NCBI Taxonomy" id="35708"/>
    <lineage>
        <taxon>Eukaryota</taxon>
        <taxon>Viridiplantae</taxon>
        <taxon>Streptophyta</taxon>
        <taxon>Embryophyta</taxon>
        <taxon>Tracheophyta</taxon>
        <taxon>Spermatophyta</taxon>
        <taxon>Magnoliopsida</taxon>
        <taxon>Liliopsida</taxon>
        <taxon>Poales</taxon>
        <taxon>Poaceae</taxon>
        <taxon>PACMAD clade</taxon>
        <taxon>Arundinoideae</taxon>
        <taxon>Arundineae</taxon>
        <taxon>Arundo</taxon>
    </lineage>
</organism>
<proteinExistence type="predicted"/>
<feature type="compositionally biased region" description="Basic and acidic residues" evidence="1">
    <location>
        <begin position="361"/>
        <end position="370"/>
    </location>
</feature>
<reference evidence="2" key="2">
    <citation type="journal article" date="2015" name="Data Brief">
        <title>Shoot transcriptome of the giant reed, Arundo donax.</title>
        <authorList>
            <person name="Barrero R.A."/>
            <person name="Guerrero F.D."/>
            <person name="Moolhuijzen P."/>
            <person name="Goolsby J.A."/>
            <person name="Tidwell J."/>
            <person name="Bellgard S.E."/>
            <person name="Bellgard M.I."/>
        </authorList>
    </citation>
    <scope>NUCLEOTIDE SEQUENCE</scope>
    <source>
        <tissue evidence="2">Shoot tissue taken approximately 20 cm above the soil surface</tissue>
    </source>
</reference>
<sequence>MQSHCHAASLEHTKNDNLSPLHLAAGTGALEGGPHLLGKVPEHVLLNLAGGGFGQLGAEDHRFGHHVVRHALPAPRDDAGRGHRAHRALLEAHECARRLPPELVRPRHHGRLVHRRVPVEHGLDLHAADILTAADDHVLGPVPDLQVPVGMHHADVTRVEPPVVAYRCLGRLVVVQVAEHDAPAAEHDLAHRGAVAGHAAAGLVVDDVDLGHGRRAHALPRLEPCALRSRELVPLSLPRARHHQARGLAEPVPVADLEANGLRAVQHGCRRRRAGREDAHLPRERLPHALGGVGQHVEHDGRATEVRDPAARDGGVHLAGVDPTEADVGATHHGHPPREAPAVGVEHRQRPKVRWPRRHSPVHERVHGDQEDPAVAVHHALGRRRRAGGVVQYHRVPLACRPHPRELRVALLKKPLVRQGLGSGGGELLLVGVLDGDDARRRVPRREKLERIADERQRRRVDEDELGAGVAEQDGDRARVEARVDGVEHGAAHGHAEVHLVHGRHVGQEHRHDVAAGDAEGDERGGEAEASAEGLGPGEDRVVVDDGGAVAEHRGRALQEAQRRERARVRRIRAEPVHAAGGGVDWLV</sequence>
<reference evidence="2" key="1">
    <citation type="submission" date="2014-09" db="EMBL/GenBank/DDBJ databases">
        <authorList>
            <person name="Magalhaes I.L.F."/>
            <person name="Oliveira U."/>
            <person name="Santos F.R."/>
            <person name="Vidigal T.H.D.A."/>
            <person name="Brescovit A.D."/>
            <person name="Santos A.J."/>
        </authorList>
    </citation>
    <scope>NUCLEOTIDE SEQUENCE</scope>
    <source>
        <tissue evidence="2">Shoot tissue taken approximately 20 cm above the soil surface</tissue>
    </source>
</reference>
<feature type="region of interest" description="Disordered" evidence="1">
    <location>
        <begin position="517"/>
        <end position="541"/>
    </location>
</feature>
<evidence type="ECO:0000256" key="1">
    <source>
        <dbReference type="SAM" id="MobiDB-lite"/>
    </source>
</evidence>
<accession>A0A0A9AD90</accession>
<feature type="compositionally biased region" description="Basic residues" evidence="1">
    <location>
        <begin position="349"/>
        <end position="360"/>
    </location>
</feature>
<evidence type="ECO:0000313" key="2">
    <source>
        <dbReference type="EMBL" id="JAD49066.1"/>
    </source>
</evidence>